<dbReference type="GO" id="GO:0016491">
    <property type="term" value="F:oxidoreductase activity"/>
    <property type="evidence" value="ECO:0007669"/>
    <property type="project" value="UniProtKB-KW"/>
</dbReference>
<gene>
    <name evidence="5" type="ORF">AOQ84DRAFT_415712</name>
</gene>
<keyword evidence="3" id="KW-0560">Oxidoreductase</keyword>
<dbReference type="Pfam" id="PF00106">
    <property type="entry name" value="adh_short"/>
    <property type="match status" value="1"/>
</dbReference>
<dbReference type="PANTHER" id="PTHR43963:SF6">
    <property type="entry name" value="CHAIN DEHYDROGENASE FAMILY PROTEIN, PUTATIVE (AFU_ORTHOLOGUE AFUA_3G15350)-RELATED"/>
    <property type="match status" value="1"/>
</dbReference>
<feature type="non-terminal residue" evidence="5">
    <location>
        <position position="264"/>
    </location>
</feature>
<evidence type="ECO:0000313" key="6">
    <source>
        <dbReference type="Proteomes" id="UP000250140"/>
    </source>
</evidence>
<sequence>LNAEISLRVVLCTGANQGLGLTILQVPALRNPSTIYILACRNITSSNEAVQKLRGEGVKAEIEVLQLDVTTDEHIITAVKFVERNYGKLDVLVNNAGILVRAPDDGLSTLREAYNNTPNTNLTSIAILTTAFLPLLHKSPDPKVINITSGLGSITNTLTKKMGRFPPHGASKVGMNGLTAHMQTMENDRIAAEEAKGEGIKGGHIKYHVVAPGVLKTAFTRFHESEKDPKEGAGAVITLMEDQEGKYPGGTQWEFVEEEMRIIP</sequence>
<dbReference type="PRINTS" id="PR00081">
    <property type="entry name" value="GDHRDH"/>
</dbReference>
<dbReference type="OrthoDB" id="191139at2759"/>
<keyword evidence="6" id="KW-1185">Reference proteome</keyword>
<dbReference type="InterPro" id="IPR002347">
    <property type="entry name" value="SDR_fam"/>
</dbReference>
<accession>A0A8E2ETP6</accession>
<evidence type="ECO:0000313" key="5">
    <source>
        <dbReference type="EMBL" id="OCL04641.1"/>
    </source>
</evidence>
<reference evidence="5 6" key="1">
    <citation type="journal article" date="2016" name="Nat. Commun.">
        <title>Ectomycorrhizal ecology is imprinted in the genome of the dominant symbiotic fungus Cenococcum geophilum.</title>
        <authorList>
            <consortium name="DOE Joint Genome Institute"/>
            <person name="Peter M."/>
            <person name="Kohler A."/>
            <person name="Ohm R.A."/>
            <person name="Kuo A."/>
            <person name="Krutzmann J."/>
            <person name="Morin E."/>
            <person name="Arend M."/>
            <person name="Barry K.W."/>
            <person name="Binder M."/>
            <person name="Choi C."/>
            <person name="Clum A."/>
            <person name="Copeland A."/>
            <person name="Grisel N."/>
            <person name="Haridas S."/>
            <person name="Kipfer T."/>
            <person name="LaButti K."/>
            <person name="Lindquist E."/>
            <person name="Lipzen A."/>
            <person name="Maire R."/>
            <person name="Meier B."/>
            <person name="Mihaltcheva S."/>
            <person name="Molinier V."/>
            <person name="Murat C."/>
            <person name="Poggeler S."/>
            <person name="Quandt C.A."/>
            <person name="Sperisen C."/>
            <person name="Tritt A."/>
            <person name="Tisserant E."/>
            <person name="Crous P.W."/>
            <person name="Henrissat B."/>
            <person name="Nehls U."/>
            <person name="Egli S."/>
            <person name="Spatafora J.W."/>
            <person name="Grigoriev I.V."/>
            <person name="Martin F.M."/>
        </authorList>
    </citation>
    <scope>NUCLEOTIDE SEQUENCE [LARGE SCALE GENOMIC DNA]</scope>
    <source>
        <strain evidence="5 6">CBS 207.34</strain>
    </source>
</reference>
<protein>
    <submittedName>
        <fullName evidence="5">Short chain dehydrogenase/reductase family protein</fullName>
    </submittedName>
</protein>
<dbReference type="EMBL" id="KV750464">
    <property type="protein sequence ID" value="OCL04641.1"/>
    <property type="molecule type" value="Genomic_DNA"/>
</dbReference>
<evidence type="ECO:0000256" key="3">
    <source>
        <dbReference type="ARBA" id="ARBA00023002"/>
    </source>
</evidence>
<evidence type="ECO:0000256" key="2">
    <source>
        <dbReference type="ARBA" id="ARBA00022857"/>
    </source>
</evidence>
<dbReference type="Proteomes" id="UP000250140">
    <property type="component" value="Unassembled WGS sequence"/>
</dbReference>
<evidence type="ECO:0000256" key="4">
    <source>
        <dbReference type="RuleBase" id="RU000363"/>
    </source>
</evidence>
<dbReference type="InterPro" id="IPR036291">
    <property type="entry name" value="NAD(P)-bd_dom_sf"/>
</dbReference>
<dbReference type="AlphaFoldDB" id="A0A8E2ETP6"/>
<evidence type="ECO:0000256" key="1">
    <source>
        <dbReference type="ARBA" id="ARBA00006484"/>
    </source>
</evidence>
<dbReference type="PRINTS" id="PR00080">
    <property type="entry name" value="SDRFAMILY"/>
</dbReference>
<organism evidence="5 6">
    <name type="scientific">Glonium stellatum</name>
    <dbReference type="NCBI Taxonomy" id="574774"/>
    <lineage>
        <taxon>Eukaryota</taxon>
        <taxon>Fungi</taxon>
        <taxon>Dikarya</taxon>
        <taxon>Ascomycota</taxon>
        <taxon>Pezizomycotina</taxon>
        <taxon>Dothideomycetes</taxon>
        <taxon>Pleosporomycetidae</taxon>
        <taxon>Gloniales</taxon>
        <taxon>Gloniaceae</taxon>
        <taxon>Glonium</taxon>
    </lineage>
</organism>
<proteinExistence type="inferred from homology"/>
<dbReference type="Gene3D" id="3.40.50.720">
    <property type="entry name" value="NAD(P)-binding Rossmann-like Domain"/>
    <property type="match status" value="1"/>
</dbReference>
<dbReference type="SUPFAM" id="SSF51735">
    <property type="entry name" value="NAD(P)-binding Rossmann-fold domains"/>
    <property type="match status" value="1"/>
</dbReference>
<dbReference type="PANTHER" id="PTHR43963">
    <property type="entry name" value="CARBONYL REDUCTASE 1-RELATED"/>
    <property type="match status" value="1"/>
</dbReference>
<keyword evidence="2" id="KW-0521">NADP</keyword>
<name>A0A8E2ETP6_9PEZI</name>
<comment type="similarity">
    <text evidence="1 4">Belongs to the short-chain dehydrogenases/reductases (SDR) family.</text>
</comment>